<accession>A0AAW1JVV0</accession>
<evidence type="ECO:0000313" key="2">
    <source>
        <dbReference type="Proteomes" id="UP001458880"/>
    </source>
</evidence>
<protein>
    <submittedName>
        <fullName evidence="1">Pao retrotransposon peptidase</fullName>
    </submittedName>
</protein>
<dbReference type="PANTHER" id="PTHR47331">
    <property type="entry name" value="PHD-TYPE DOMAIN-CONTAINING PROTEIN"/>
    <property type="match status" value="1"/>
</dbReference>
<dbReference type="EMBL" id="JASPKY010000332">
    <property type="protein sequence ID" value="KAK9708327.1"/>
    <property type="molecule type" value="Genomic_DNA"/>
</dbReference>
<proteinExistence type="predicted"/>
<dbReference type="Proteomes" id="UP001458880">
    <property type="component" value="Unassembled WGS sequence"/>
</dbReference>
<dbReference type="Pfam" id="PF05380">
    <property type="entry name" value="Peptidase_A17"/>
    <property type="match status" value="1"/>
</dbReference>
<evidence type="ECO:0000313" key="1">
    <source>
        <dbReference type="EMBL" id="KAK9708327.1"/>
    </source>
</evidence>
<gene>
    <name evidence="1" type="ORF">QE152_g27287</name>
</gene>
<name>A0AAW1JVV0_POPJA</name>
<sequence length="180" mass="20649">MHGFSDASINAYCACIYIKSSDSKGNICSKLLCSKSRIAPIKSTTIPRLELCGALLWAQLMHKVNNILDVKFDRISYWTDSTIVLAWIKTTSRQWKTFVANRISEIHELTQINEWHHISSEDNPADHISRGNSLLSLIGTPLWWKGPSWLQSRNFQNHEDELFPEMSEPFPEEKVNLNFG</sequence>
<keyword evidence="2" id="KW-1185">Reference proteome</keyword>
<reference evidence="1 2" key="1">
    <citation type="journal article" date="2024" name="BMC Genomics">
        <title>De novo assembly and annotation of Popillia japonica's genome with initial clues to its potential as an invasive pest.</title>
        <authorList>
            <person name="Cucini C."/>
            <person name="Boschi S."/>
            <person name="Funari R."/>
            <person name="Cardaioli E."/>
            <person name="Iannotti N."/>
            <person name="Marturano G."/>
            <person name="Paoli F."/>
            <person name="Bruttini M."/>
            <person name="Carapelli A."/>
            <person name="Frati F."/>
            <person name="Nardi F."/>
        </authorList>
    </citation>
    <scope>NUCLEOTIDE SEQUENCE [LARGE SCALE GENOMIC DNA]</scope>
    <source>
        <strain evidence="1">DMR45628</strain>
    </source>
</reference>
<dbReference type="AlphaFoldDB" id="A0AAW1JVV0"/>
<comment type="caution">
    <text evidence="1">The sequence shown here is derived from an EMBL/GenBank/DDBJ whole genome shotgun (WGS) entry which is preliminary data.</text>
</comment>
<dbReference type="InterPro" id="IPR008042">
    <property type="entry name" value="Retrotrans_Pao"/>
</dbReference>
<organism evidence="1 2">
    <name type="scientific">Popillia japonica</name>
    <name type="common">Japanese beetle</name>
    <dbReference type="NCBI Taxonomy" id="7064"/>
    <lineage>
        <taxon>Eukaryota</taxon>
        <taxon>Metazoa</taxon>
        <taxon>Ecdysozoa</taxon>
        <taxon>Arthropoda</taxon>
        <taxon>Hexapoda</taxon>
        <taxon>Insecta</taxon>
        <taxon>Pterygota</taxon>
        <taxon>Neoptera</taxon>
        <taxon>Endopterygota</taxon>
        <taxon>Coleoptera</taxon>
        <taxon>Polyphaga</taxon>
        <taxon>Scarabaeiformia</taxon>
        <taxon>Scarabaeidae</taxon>
        <taxon>Rutelinae</taxon>
        <taxon>Popillia</taxon>
    </lineage>
</organism>